<keyword evidence="3" id="KW-1185">Reference proteome</keyword>
<feature type="non-terminal residue" evidence="2">
    <location>
        <position position="367"/>
    </location>
</feature>
<gene>
    <name evidence="2" type="ORF">O3S69_20650</name>
</gene>
<reference evidence="2 3" key="1">
    <citation type="submission" date="2022-12" db="EMBL/GenBank/DDBJ databases">
        <authorList>
            <person name="Abashina T."/>
            <person name="Solyanikova I."/>
            <person name="Delegan Y."/>
        </authorList>
    </citation>
    <scope>NUCLEOTIDE SEQUENCE [LARGE SCALE GENOMIC DNA]</scope>
    <source>
        <strain evidence="2 3">IPS92ro</strain>
    </source>
</reference>
<feature type="compositionally biased region" description="Low complexity" evidence="1">
    <location>
        <begin position="332"/>
        <end position="367"/>
    </location>
</feature>
<feature type="compositionally biased region" description="Low complexity" evidence="1">
    <location>
        <begin position="291"/>
        <end position="319"/>
    </location>
</feature>
<comment type="caution">
    <text evidence="2">The sequence shown here is derived from an EMBL/GenBank/DDBJ whole genome shotgun (WGS) entry which is preliminary data.</text>
</comment>
<protein>
    <submittedName>
        <fullName evidence="2">5,6-dimethylbenzimidazole synthase</fullName>
    </submittedName>
</protein>
<feature type="region of interest" description="Disordered" evidence="1">
    <location>
        <begin position="218"/>
        <end position="367"/>
    </location>
</feature>
<feature type="compositionally biased region" description="Low complexity" evidence="1">
    <location>
        <begin position="254"/>
        <end position="274"/>
    </location>
</feature>
<name>A0ABT4P5N7_9ACTN</name>
<organism evidence="2 3">
    <name type="scientific">Streptomyces rubrogriseus</name>
    <dbReference type="NCBI Taxonomy" id="194673"/>
    <lineage>
        <taxon>Bacteria</taxon>
        <taxon>Bacillati</taxon>
        <taxon>Actinomycetota</taxon>
        <taxon>Actinomycetes</taxon>
        <taxon>Kitasatosporales</taxon>
        <taxon>Streptomycetaceae</taxon>
        <taxon>Streptomyces</taxon>
        <taxon>Streptomyces violaceoruber group</taxon>
    </lineage>
</organism>
<sequence>MTDTGQIPGEGLPENAGMVEQPGVPAPGAYTYLSEATAEDEDLLLLPGAQSAWGNEVAPPAPEPVVETVHQPGPHEMSGRDSGSVDLGGVRLPDPAQDSATAPVPARRPLHLGPPIPDTSASPVRSLADRGPADAPVRHPGPPTAGPEYLDVPQAAVPTPQAAAPWGAQTAPQAQDVPVNAGAGHAETVVPVPEQQVAEPVGAAQALVTRVATEAVAATGGTPADAGESGEPQEAPAPEAAHTDAGWPVDSAEEAVPVPEAVPAAPVAPVTEPVQATAEDDAGPEEALAVPEAQEVPAQSAPEEAPAEVPAEVPAQAPQGLDEPRVADDAPEASAPQEAPSSLAPEPAPGDARAVDAPVAAVEPEAS</sequence>
<dbReference type="Proteomes" id="UP001301132">
    <property type="component" value="Unassembled WGS sequence"/>
</dbReference>
<proteinExistence type="predicted"/>
<accession>A0ABT4P5N7</accession>
<evidence type="ECO:0000256" key="1">
    <source>
        <dbReference type="SAM" id="MobiDB-lite"/>
    </source>
</evidence>
<evidence type="ECO:0000313" key="3">
    <source>
        <dbReference type="Proteomes" id="UP001301132"/>
    </source>
</evidence>
<feature type="region of interest" description="Disordered" evidence="1">
    <location>
        <begin position="1"/>
        <end position="24"/>
    </location>
</feature>
<evidence type="ECO:0000313" key="2">
    <source>
        <dbReference type="EMBL" id="MCZ4636452.1"/>
    </source>
</evidence>
<feature type="region of interest" description="Disordered" evidence="1">
    <location>
        <begin position="48"/>
        <end position="151"/>
    </location>
</feature>
<feature type="compositionally biased region" description="Low complexity" evidence="1">
    <location>
        <begin position="218"/>
        <end position="240"/>
    </location>
</feature>
<dbReference type="EMBL" id="JAPWHU010000222">
    <property type="protein sequence ID" value="MCZ4636452.1"/>
    <property type="molecule type" value="Genomic_DNA"/>
</dbReference>